<keyword evidence="2" id="KW-1133">Transmembrane helix</keyword>
<feature type="transmembrane region" description="Helical" evidence="2">
    <location>
        <begin position="30"/>
        <end position="54"/>
    </location>
</feature>
<evidence type="ECO:0000313" key="4">
    <source>
        <dbReference type="Proteomes" id="UP000570517"/>
    </source>
</evidence>
<reference evidence="3 4" key="1">
    <citation type="submission" date="2020-05" db="EMBL/GenBank/DDBJ databases">
        <title>Draft genome sequence of Mycobacterium hippocampi DL, isolated from European seabass, Dicentrarchus labrax, reared in fish farms.</title>
        <authorList>
            <person name="Stathopoulou P."/>
            <person name="Asimakis E."/>
            <person name="Tzokas K."/>
            <person name="Batargias C."/>
            <person name="Tsiamis G."/>
        </authorList>
    </citation>
    <scope>NUCLEOTIDE SEQUENCE [LARGE SCALE GENOMIC DNA]</scope>
    <source>
        <strain evidence="3 4">DL</strain>
    </source>
</reference>
<evidence type="ECO:0000256" key="1">
    <source>
        <dbReference type="SAM" id="MobiDB-lite"/>
    </source>
</evidence>
<name>A0A850PQ20_9MYCO</name>
<dbReference type="EMBL" id="JABFYL010000017">
    <property type="protein sequence ID" value="NVN49515.1"/>
    <property type="molecule type" value="Genomic_DNA"/>
</dbReference>
<sequence>MTIIAPPPAPPSPPAPPPPLSPGGRTAVRVMLVVAAAVLITGVVVSLTTLAWGVSSFRVVTDSQTLPSTLRSVAVDTGSVPVAIRITSDRDVREPRVDMRMVNSTRAGSDPLSVSTDDMTARVTIDAETSPFLDWGRASEVTLVLPPELARRLTVTTQQQMGVVIAQADIDQLIARSVDGTVVLNGAARHVDITTEHGDVTSRRPVAVSESFRAVTTTGDVDVEFTQAPPTVDAQTGNGDIELALPAPGPFVVNATTGQEWGTTVVRVPQTRESEDAASVVNARSETGDVIVETLD</sequence>
<evidence type="ECO:0000256" key="2">
    <source>
        <dbReference type="SAM" id="Phobius"/>
    </source>
</evidence>
<keyword evidence="2" id="KW-0472">Membrane</keyword>
<keyword evidence="4" id="KW-1185">Reference proteome</keyword>
<keyword evidence="2" id="KW-0812">Transmembrane</keyword>
<dbReference type="RefSeq" id="WP_178357891.1">
    <property type="nucleotide sequence ID" value="NZ_JABFYL010000017.1"/>
</dbReference>
<accession>A0A850PQ20</accession>
<evidence type="ECO:0008006" key="5">
    <source>
        <dbReference type="Google" id="ProtNLM"/>
    </source>
</evidence>
<feature type="region of interest" description="Disordered" evidence="1">
    <location>
        <begin position="1"/>
        <end position="21"/>
    </location>
</feature>
<comment type="caution">
    <text evidence="3">The sequence shown here is derived from an EMBL/GenBank/DDBJ whole genome shotgun (WGS) entry which is preliminary data.</text>
</comment>
<dbReference type="AlphaFoldDB" id="A0A850PQ20"/>
<protein>
    <recommendedName>
        <fullName evidence="5">Adhesin domain-containing protein</fullName>
    </recommendedName>
</protein>
<dbReference type="Proteomes" id="UP000570517">
    <property type="component" value="Unassembled WGS sequence"/>
</dbReference>
<evidence type="ECO:0000313" key="3">
    <source>
        <dbReference type="EMBL" id="NVN49515.1"/>
    </source>
</evidence>
<proteinExistence type="predicted"/>
<gene>
    <name evidence="3" type="ORF">HLY00_5634</name>
</gene>
<organism evidence="3 4">
    <name type="scientific">Mycolicibacterium hippocampi</name>
    <dbReference type="NCBI Taxonomy" id="659824"/>
    <lineage>
        <taxon>Bacteria</taxon>
        <taxon>Bacillati</taxon>
        <taxon>Actinomycetota</taxon>
        <taxon>Actinomycetes</taxon>
        <taxon>Mycobacteriales</taxon>
        <taxon>Mycobacteriaceae</taxon>
        <taxon>Mycolicibacterium</taxon>
    </lineage>
</organism>